<dbReference type="AlphaFoldDB" id="A0A250JEA1"/>
<dbReference type="Proteomes" id="UP000217257">
    <property type="component" value="Chromosome"/>
</dbReference>
<evidence type="ECO:0000313" key="2">
    <source>
        <dbReference type="EMBL" id="ATB41908.1"/>
    </source>
</evidence>
<evidence type="ECO:0000256" key="1">
    <source>
        <dbReference type="SAM" id="MobiDB-lite"/>
    </source>
</evidence>
<organism evidence="2 3">
    <name type="scientific">Cystobacter fuscus</name>
    <dbReference type="NCBI Taxonomy" id="43"/>
    <lineage>
        <taxon>Bacteria</taxon>
        <taxon>Pseudomonadati</taxon>
        <taxon>Myxococcota</taxon>
        <taxon>Myxococcia</taxon>
        <taxon>Myxococcales</taxon>
        <taxon>Cystobacterineae</taxon>
        <taxon>Archangiaceae</taxon>
        <taxon>Cystobacter</taxon>
    </lineage>
</organism>
<proteinExistence type="predicted"/>
<protein>
    <submittedName>
        <fullName evidence="2">Uncharacterized protein</fullName>
    </submittedName>
</protein>
<accession>A0A250JEA1</accession>
<evidence type="ECO:0000313" key="3">
    <source>
        <dbReference type="Proteomes" id="UP000217257"/>
    </source>
</evidence>
<reference evidence="2 3" key="1">
    <citation type="submission" date="2017-06" db="EMBL/GenBank/DDBJ databases">
        <title>Sequencing and comparative analysis of myxobacterial genomes.</title>
        <authorList>
            <person name="Rupp O."/>
            <person name="Goesmann A."/>
            <person name="Sogaard-Andersen L."/>
        </authorList>
    </citation>
    <scope>NUCLEOTIDE SEQUENCE [LARGE SCALE GENOMIC DNA]</scope>
    <source>
        <strain evidence="2 3">DSM 52655</strain>
    </source>
</reference>
<name>A0A250JEA1_9BACT</name>
<dbReference type="RefSeq" id="WP_095989543.1">
    <property type="nucleotide sequence ID" value="NZ_CP022098.1"/>
</dbReference>
<dbReference type="EMBL" id="CP022098">
    <property type="protein sequence ID" value="ATB41908.1"/>
    <property type="molecule type" value="Genomic_DNA"/>
</dbReference>
<feature type="compositionally biased region" description="Acidic residues" evidence="1">
    <location>
        <begin position="117"/>
        <end position="129"/>
    </location>
</feature>
<gene>
    <name evidence="2" type="ORF">CYFUS_007384</name>
</gene>
<dbReference type="KEGG" id="cfus:CYFUS_007384"/>
<feature type="region of interest" description="Disordered" evidence="1">
    <location>
        <begin position="97"/>
        <end position="144"/>
    </location>
</feature>
<sequence>MSQKKPGPQLPIENMRAKLLADPDTRRIARDVGMELEDYVEMVLHYLRNPEQEPQLYVAPDEELRAAGYNAPSSEQVGQFLLAGVRGDLGLGNVEAYKSQFESPSDTQDKPSLRGDEDQEQVPVDEETSQELLKQVPKARPRRM</sequence>
<feature type="compositionally biased region" description="Basic and acidic residues" evidence="1">
    <location>
        <begin position="107"/>
        <end position="116"/>
    </location>
</feature>